<name>A0A1Q9BRD5_SYMMI</name>
<reference evidence="2 3" key="1">
    <citation type="submission" date="2016-02" db="EMBL/GenBank/DDBJ databases">
        <title>Genome analysis of coral dinoflagellate symbionts highlights evolutionary adaptations to a symbiotic lifestyle.</title>
        <authorList>
            <person name="Aranda M."/>
            <person name="Li Y."/>
            <person name="Liew Y.J."/>
            <person name="Baumgarten S."/>
            <person name="Simakov O."/>
            <person name="Wilson M."/>
            <person name="Piel J."/>
            <person name="Ashoor H."/>
            <person name="Bougouffa S."/>
            <person name="Bajic V.B."/>
            <person name="Ryu T."/>
            <person name="Ravasi T."/>
            <person name="Bayer T."/>
            <person name="Micklem G."/>
            <person name="Kim H."/>
            <person name="Bhak J."/>
            <person name="Lajeunesse T.C."/>
            <person name="Voolstra C.R."/>
        </authorList>
    </citation>
    <scope>NUCLEOTIDE SEQUENCE [LARGE SCALE GENOMIC DNA]</scope>
    <source>
        <strain evidence="2 3">CCMP2467</strain>
    </source>
</reference>
<sequence>MKEDGWVSLGDLNSHVGEISREDLEVLVGRDEKERLLLFTDVETWVAAVSGHSISGVVGPGRELSPAEVPALLVHGSYAQYTNSIYRSGLQARRDIHLLEVGSRHGRWRADLETAVFVRAQTIHKSEAGRRNTTDQREGSWRKEKLE</sequence>
<keyword evidence="3" id="KW-1185">Reference proteome</keyword>
<dbReference type="Pfam" id="PF01885">
    <property type="entry name" value="PTS_2-RNA"/>
    <property type="match status" value="1"/>
</dbReference>
<dbReference type="AlphaFoldDB" id="A0A1Q9BRD5"/>
<dbReference type="GO" id="GO:0006388">
    <property type="term" value="P:tRNA splicing, via endonucleolytic cleavage and ligation"/>
    <property type="evidence" value="ECO:0007669"/>
    <property type="project" value="TreeGrafter"/>
</dbReference>
<dbReference type="Proteomes" id="UP000186817">
    <property type="component" value="Unassembled WGS sequence"/>
</dbReference>
<feature type="region of interest" description="Disordered" evidence="1">
    <location>
        <begin position="127"/>
        <end position="147"/>
    </location>
</feature>
<dbReference type="PANTHER" id="PTHR12684">
    <property type="entry name" value="PUTATIVE PHOSPHOTRANSFERASE"/>
    <property type="match status" value="1"/>
</dbReference>
<accession>A0A1Q9BRD5</accession>
<proteinExistence type="predicted"/>
<protein>
    <submittedName>
        <fullName evidence="2">Putative RNA 2'-phosphotransferase</fullName>
    </submittedName>
</protein>
<keyword evidence="2" id="KW-0808">Transferase</keyword>
<dbReference type="OrthoDB" id="419694at2759"/>
<evidence type="ECO:0000313" key="2">
    <source>
        <dbReference type="EMBL" id="OLP73229.1"/>
    </source>
</evidence>
<dbReference type="EMBL" id="LSRX01005989">
    <property type="protein sequence ID" value="OLP73229.1"/>
    <property type="molecule type" value="Genomic_DNA"/>
</dbReference>
<dbReference type="GO" id="GO:0000215">
    <property type="term" value="F:tRNA 2'-phosphotransferase activity"/>
    <property type="evidence" value="ECO:0007669"/>
    <property type="project" value="TreeGrafter"/>
</dbReference>
<dbReference type="PANTHER" id="PTHR12684:SF2">
    <property type="entry name" value="TRNA 2'-PHOSPHOTRANSFERASE 1"/>
    <property type="match status" value="1"/>
</dbReference>
<dbReference type="SUPFAM" id="SSF56399">
    <property type="entry name" value="ADP-ribosylation"/>
    <property type="match status" value="1"/>
</dbReference>
<organism evidence="2 3">
    <name type="scientific">Symbiodinium microadriaticum</name>
    <name type="common">Dinoflagellate</name>
    <name type="synonym">Zooxanthella microadriatica</name>
    <dbReference type="NCBI Taxonomy" id="2951"/>
    <lineage>
        <taxon>Eukaryota</taxon>
        <taxon>Sar</taxon>
        <taxon>Alveolata</taxon>
        <taxon>Dinophyceae</taxon>
        <taxon>Suessiales</taxon>
        <taxon>Symbiodiniaceae</taxon>
        <taxon>Symbiodinium</taxon>
    </lineage>
</organism>
<gene>
    <name evidence="2" type="primary">kptA</name>
    <name evidence="2" type="ORF">AK812_SmicGene47609</name>
</gene>
<dbReference type="InterPro" id="IPR002745">
    <property type="entry name" value="Ptrans_KptA/Tpt1"/>
</dbReference>
<comment type="caution">
    <text evidence="2">The sequence shown here is derived from an EMBL/GenBank/DDBJ whole genome shotgun (WGS) entry which is preliminary data.</text>
</comment>
<evidence type="ECO:0000256" key="1">
    <source>
        <dbReference type="SAM" id="MobiDB-lite"/>
    </source>
</evidence>
<evidence type="ECO:0000313" key="3">
    <source>
        <dbReference type="Proteomes" id="UP000186817"/>
    </source>
</evidence>